<dbReference type="Proteomes" id="UP000662857">
    <property type="component" value="Chromosome"/>
</dbReference>
<dbReference type="Pfam" id="PF13649">
    <property type="entry name" value="Methyltransf_25"/>
    <property type="match status" value="1"/>
</dbReference>
<sequence>MRFRPGFYNTLYRLKVAPWDTGCRPVLTELVDAGRLTPADYPAVADLGCGTGAESVYLASKGFDPVVGVDFSPVAIRRATARAEAAGVAHRCHFYQADLTAPEVPGMTRTFDLICDFGVVDDTEQEDREAAVRLIHRISRPGSVVLIWAFQGDKSKKRWPATIAPMLAPGEEKALFGECFDIEYLPTRPNTLMLWMTRRTQ</sequence>
<proteinExistence type="predicted"/>
<name>A0A895YEZ3_9ACTN</name>
<keyword evidence="2" id="KW-0489">Methyltransferase</keyword>
<dbReference type="SUPFAM" id="SSF53335">
    <property type="entry name" value="S-adenosyl-L-methionine-dependent methyltransferases"/>
    <property type="match status" value="1"/>
</dbReference>
<dbReference type="InterPro" id="IPR041698">
    <property type="entry name" value="Methyltransf_25"/>
</dbReference>
<dbReference type="KEGG" id="nhy:JQS43_20985"/>
<organism evidence="2 3">
    <name type="scientific">Natronosporangium hydrolyticum</name>
    <dbReference type="NCBI Taxonomy" id="2811111"/>
    <lineage>
        <taxon>Bacteria</taxon>
        <taxon>Bacillati</taxon>
        <taxon>Actinomycetota</taxon>
        <taxon>Actinomycetes</taxon>
        <taxon>Micromonosporales</taxon>
        <taxon>Micromonosporaceae</taxon>
        <taxon>Natronosporangium</taxon>
    </lineage>
</organism>
<keyword evidence="2" id="KW-0808">Transferase</keyword>
<feature type="domain" description="Methyltransferase" evidence="1">
    <location>
        <begin position="44"/>
        <end position="142"/>
    </location>
</feature>
<protein>
    <submittedName>
        <fullName evidence="2">Methyltransferase domain-containing protein</fullName>
    </submittedName>
</protein>
<dbReference type="PANTHER" id="PTHR43464:SF83">
    <property type="entry name" value="MALONYL-[ACYL-CARRIER PROTEIN] O-METHYLTRANSFERASE"/>
    <property type="match status" value="1"/>
</dbReference>
<dbReference type="RefSeq" id="WP_239676108.1">
    <property type="nucleotide sequence ID" value="NZ_CP070499.1"/>
</dbReference>
<dbReference type="EMBL" id="CP070499">
    <property type="protein sequence ID" value="QSB13989.1"/>
    <property type="molecule type" value="Genomic_DNA"/>
</dbReference>
<gene>
    <name evidence="2" type="ORF">JQS43_20985</name>
</gene>
<dbReference type="AlphaFoldDB" id="A0A895YEZ3"/>
<dbReference type="GO" id="GO:0032259">
    <property type="term" value="P:methylation"/>
    <property type="evidence" value="ECO:0007669"/>
    <property type="project" value="UniProtKB-KW"/>
</dbReference>
<reference evidence="2" key="1">
    <citation type="submission" date="2021-02" db="EMBL/GenBank/DDBJ databases">
        <title>Natrosporangium hydrolyticum gen. nov., sp. nov, a haloalkaliphilic actinobacterium from a soda solonchak soil.</title>
        <authorList>
            <person name="Sorokin D.Y."/>
            <person name="Khijniak T.V."/>
            <person name="Zakharycheva A.P."/>
            <person name="Boueva O.V."/>
            <person name="Ariskina E.V."/>
            <person name="Hahnke R.L."/>
            <person name="Bunk B."/>
            <person name="Sproer C."/>
            <person name="Schumann P."/>
            <person name="Evtushenko L.I."/>
            <person name="Kublanov I.V."/>
        </authorList>
    </citation>
    <scope>NUCLEOTIDE SEQUENCE</scope>
    <source>
        <strain evidence="2">DSM 106523</strain>
    </source>
</reference>
<evidence type="ECO:0000313" key="2">
    <source>
        <dbReference type="EMBL" id="QSB13989.1"/>
    </source>
</evidence>
<dbReference type="CDD" id="cd02440">
    <property type="entry name" value="AdoMet_MTases"/>
    <property type="match status" value="1"/>
</dbReference>
<dbReference type="InterPro" id="IPR029063">
    <property type="entry name" value="SAM-dependent_MTases_sf"/>
</dbReference>
<evidence type="ECO:0000259" key="1">
    <source>
        <dbReference type="Pfam" id="PF13649"/>
    </source>
</evidence>
<evidence type="ECO:0000313" key="3">
    <source>
        <dbReference type="Proteomes" id="UP000662857"/>
    </source>
</evidence>
<keyword evidence="3" id="KW-1185">Reference proteome</keyword>
<dbReference type="Gene3D" id="3.40.50.150">
    <property type="entry name" value="Vaccinia Virus protein VP39"/>
    <property type="match status" value="1"/>
</dbReference>
<dbReference type="PANTHER" id="PTHR43464">
    <property type="entry name" value="METHYLTRANSFERASE"/>
    <property type="match status" value="1"/>
</dbReference>
<dbReference type="GO" id="GO:0008168">
    <property type="term" value="F:methyltransferase activity"/>
    <property type="evidence" value="ECO:0007669"/>
    <property type="project" value="UniProtKB-KW"/>
</dbReference>
<accession>A0A895YEZ3</accession>